<protein>
    <recommendedName>
        <fullName evidence="4">DUF559 domain-containing protein</fullName>
    </recommendedName>
</protein>
<reference evidence="2 3" key="1">
    <citation type="journal article" date="2005" name="Proc. Natl. Acad. Sci. U.S.A.">
        <title>The genome of Salinibacter ruber: convergence and gene exchange among hyperhalophilic bacteria and archaea.</title>
        <authorList>
            <person name="Mongodin E.F."/>
            <person name="Nelson K.E."/>
            <person name="Daugherty S."/>
            <person name="Deboy R.T."/>
            <person name="Wister J."/>
            <person name="Khouri H."/>
            <person name="Weidman J."/>
            <person name="Walsh D.A."/>
            <person name="Papke R.T."/>
            <person name="Sanchez Perez G."/>
            <person name="Sharma A.K."/>
            <person name="Nesbo C.L."/>
            <person name="MacLeod D."/>
            <person name="Bapteste E."/>
            <person name="Doolittle W.F."/>
            <person name="Charlebois R.L."/>
            <person name="Legault B."/>
            <person name="Rodriguez-Valera F."/>
        </authorList>
    </citation>
    <scope>NUCLEOTIDE SEQUENCE [LARGE SCALE GENOMIC DNA]</scope>
    <source>
        <strain evidence="3">DSM 13855 / CECT 5946 / M31</strain>
        <plasmid evidence="3">pSR35</plasmid>
    </source>
</reference>
<dbReference type="HOGENOM" id="CLU_1049278_0_0_10"/>
<dbReference type="RefSeq" id="WP_011405588.1">
    <property type="nucleotide sequence ID" value="NC_007678.1"/>
</dbReference>
<keyword evidence="3" id="KW-1185">Reference proteome</keyword>
<dbReference type="Proteomes" id="UP000008674">
    <property type="component" value="Plasmid pSR35"/>
</dbReference>
<gene>
    <name evidence="2" type="ordered locus">SRU_p0021</name>
</gene>
<dbReference type="EnsemblBacteria" id="ABC46380">
    <property type="protein sequence ID" value="ABC46380"/>
    <property type="gene ID" value="SRU_p0021"/>
</dbReference>
<dbReference type="Gene3D" id="3.40.960.10">
    <property type="entry name" value="VSR Endonuclease"/>
    <property type="match status" value="1"/>
</dbReference>
<keyword evidence="2" id="KW-0614">Plasmid</keyword>
<organism evidence="2 3">
    <name type="scientific">Salinibacter ruber (strain DSM 13855 / M31)</name>
    <dbReference type="NCBI Taxonomy" id="309807"/>
    <lineage>
        <taxon>Bacteria</taxon>
        <taxon>Pseudomonadati</taxon>
        <taxon>Rhodothermota</taxon>
        <taxon>Rhodothermia</taxon>
        <taxon>Rhodothermales</taxon>
        <taxon>Salinibacteraceae</taxon>
        <taxon>Salinibacter</taxon>
    </lineage>
</organism>
<accession>Q2RYK2</accession>
<name>Q2RYK2_SALRD</name>
<proteinExistence type="predicted"/>
<dbReference type="EMBL" id="CP000160">
    <property type="protein sequence ID" value="ABC46380.1"/>
    <property type="molecule type" value="Genomic_DNA"/>
</dbReference>
<dbReference type="KEGG" id="sru:SRU_p0021"/>
<evidence type="ECO:0000313" key="3">
    <source>
        <dbReference type="Proteomes" id="UP000008674"/>
    </source>
</evidence>
<dbReference type="AlphaFoldDB" id="Q2RYK2"/>
<feature type="region of interest" description="Disordered" evidence="1">
    <location>
        <begin position="1"/>
        <end position="48"/>
    </location>
</feature>
<evidence type="ECO:0008006" key="4">
    <source>
        <dbReference type="Google" id="ProtNLM"/>
    </source>
</evidence>
<sequence length="265" mass="29865">MNPHTKTVPARPDDQTVISNRGDGASHSGDGTGPPRPPVTGGVERRVDRAFQEARSRYGDTWNANSEDLSDFLRATDPKSPPERLFLIQLFREAGAQLETASTVAANQSDWFLILTSPPDMRKKLEGWHTEIWLKIHAQKQVILAGQPKLDGRRCYPDFLVKVQVNEAKSCRHISSRRPTKTALKIAVEVDGESFHYDSRRQIEDDVDRHNQLASRGLPSLRCNAWEVNNSERCDGTLDVGAKALKRLWTLAGREVTETRWRTAM</sequence>
<evidence type="ECO:0000256" key="1">
    <source>
        <dbReference type="SAM" id="MobiDB-lite"/>
    </source>
</evidence>
<evidence type="ECO:0000313" key="2">
    <source>
        <dbReference type="EMBL" id="ABC46380.1"/>
    </source>
</evidence>
<geneLocation type="plasmid" evidence="2 3">
    <name>pSR35</name>
</geneLocation>